<feature type="transmembrane region" description="Helical" evidence="1">
    <location>
        <begin position="110"/>
        <end position="132"/>
    </location>
</feature>
<protein>
    <submittedName>
        <fullName evidence="2">Uncharacterized protein</fullName>
    </submittedName>
</protein>
<dbReference type="InParanoid" id="A0A0C3ABP2"/>
<evidence type="ECO:0000313" key="2">
    <source>
        <dbReference type="EMBL" id="KIM62337.1"/>
    </source>
</evidence>
<sequence>MTYNENVSFEPYLSQVALTSTQDLTLPELAGDLSSCLHPPRFAPSPMFPCETHLDCHQPQKRQMGFKNVLPPLFCYLLPGMHTPREKYFPPYIHTDPLKERRRAREDMEANLAVLNVILGIVGTGLTTSGGTELKFEWMFLALGTSVQRRCITQRAILAVSVSIVLALAEIILFAIWHSRKGHWRVKERPATCHHQDQNGWWR</sequence>
<keyword evidence="1" id="KW-0812">Transmembrane</keyword>
<dbReference type="Proteomes" id="UP000053989">
    <property type="component" value="Unassembled WGS sequence"/>
</dbReference>
<reference evidence="2 3" key="1">
    <citation type="submission" date="2014-04" db="EMBL/GenBank/DDBJ databases">
        <authorList>
            <consortium name="DOE Joint Genome Institute"/>
            <person name="Kuo A."/>
            <person name="Kohler A."/>
            <person name="Nagy L.G."/>
            <person name="Floudas D."/>
            <person name="Copeland A."/>
            <person name="Barry K.W."/>
            <person name="Cichocki N."/>
            <person name="Veneault-Fourrey C."/>
            <person name="LaButti K."/>
            <person name="Lindquist E.A."/>
            <person name="Lipzen A."/>
            <person name="Lundell T."/>
            <person name="Morin E."/>
            <person name="Murat C."/>
            <person name="Sun H."/>
            <person name="Tunlid A."/>
            <person name="Henrissat B."/>
            <person name="Grigoriev I.V."/>
            <person name="Hibbett D.S."/>
            <person name="Martin F."/>
            <person name="Nordberg H.P."/>
            <person name="Cantor M.N."/>
            <person name="Hua S.X."/>
        </authorList>
    </citation>
    <scope>NUCLEOTIDE SEQUENCE [LARGE SCALE GENOMIC DNA]</scope>
    <source>
        <strain evidence="2 3">Foug A</strain>
    </source>
</reference>
<keyword evidence="1" id="KW-1133">Transmembrane helix</keyword>
<dbReference type="HOGENOM" id="CLU_083084_0_0_1"/>
<evidence type="ECO:0000313" key="3">
    <source>
        <dbReference type="Proteomes" id="UP000053989"/>
    </source>
</evidence>
<proteinExistence type="predicted"/>
<organism evidence="2 3">
    <name type="scientific">Scleroderma citrinum Foug A</name>
    <dbReference type="NCBI Taxonomy" id="1036808"/>
    <lineage>
        <taxon>Eukaryota</taxon>
        <taxon>Fungi</taxon>
        <taxon>Dikarya</taxon>
        <taxon>Basidiomycota</taxon>
        <taxon>Agaricomycotina</taxon>
        <taxon>Agaricomycetes</taxon>
        <taxon>Agaricomycetidae</taxon>
        <taxon>Boletales</taxon>
        <taxon>Sclerodermatineae</taxon>
        <taxon>Sclerodermataceae</taxon>
        <taxon>Scleroderma</taxon>
    </lineage>
</organism>
<reference evidence="3" key="2">
    <citation type="submission" date="2015-01" db="EMBL/GenBank/DDBJ databases">
        <title>Evolutionary Origins and Diversification of the Mycorrhizal Mutualists.</title>
        <authorList>
            <consortium name="DOE Joint Genome Institute"/>
            <consortium name="Mycorrhizal Genomics Consortium"/>
            <person name="Kohler A."/>
            <person name="Kuo A."/>
            <person name="Nagy L.G."/>
            <person name="Floudas D."/>
            <person name="Copeland A."/>
            <person name="Barry K.W."/>
            <person name="Cichocki N."/>
            <person name="Veneault-Fourrey C."/>
            <person name="LaButti K."/>
            <person name="Lindquist E.A."/>
            <person name="Lipzen A."/>
            <person name="Lundell T."/>
            <person name="Morin E."/>
            <person name="Murat C."/>
            <person name="Riley R."/>
            <person name="Ohm R."/>
            <person name="Sun H."/>
            <person name="Tunlid A."/>
            <person name="Henrissat B."/>
            <person name="Grigoriev I.V."/>
            <person name="Hibbett D.S."/>
            <person name="Martin F."/>
        </authorList>
    </citation>
    <scope>NUCLEOTIDE SEQUENCE [LARGE SCALE GENOMIC DNA]</scope>
    <source>
        <strain evidence="3">Foug A</strain>
    </source>
</reference>
<dbReference type="AlphaFoldDB" id="A0A0C3ABP2"/>
<keyword evidence="3" id="KW-1185">Reference proteome</keyword>
<feature type="transmembrane region" description="Helical" evidence="1">
    <location>
        <begin position="152"/>
        <end position="177"/>
    </location>
</feature>
<keyword evidence="1" id="KW-0472">Membrane</keyword>
<evidence type="ECO:0000256" key="1">
    <source>
        <dbReference type="SAM" id="Phobius"/>
    </source>
</evidence>
<name>A0A0C3ABP2_9AGAM</name>
<accession>A0A0C3ABP2</accession>
<gene>
    <name evidence="2" type="ORF">SCLCIDRAFT_834568</name>
</gene>
<dbReference type="EMBL" id="KN822043">
    <property type="protein sequence ID" value="KIM62337.1"/>
    <property type="molecule type" value="Genomic_DNA"/>
</dbReference>